<gene>
    <name evidence="8" type="ORF">KYE46_01985</name>
</gene>
<name>A0A8F6YBG0_9RHOB</name>
<evidence type="ECO:0000256" key="5">
    <source>
        <dbReference type="ARBA" id="ARBA00023136"/>
    </source>
</evidence>
<evidence type="ECO:0000256" key="4">
    <source>
        <dbReference type="ARBA" id="ARBA00022989"/>
    </source>
</evidence>
<keyword evidence="5 6" id="KW-0472">Membrane</keyword>
<feature type="transmembrane region" description="Helical" evidence="6">
    <location>
        <begin position="323"/>
        <end position="347"/>
    </location>
</feature>
<feature type="transmembrane region" description="Helical" evidence="6">
    <location>
        <begin position="368"/>
        <end position="389"/>
    </location>
</feature>
<evidence type="ECO:0000259" key="7">
    <source>
        <dbReference type="Pfam" id="PF02687"/>
    </source>
</evidence>
<evidence type="ECO:0000313" key="8">
    <source>
        <dbReference type="EMBL" id="QXT40056.1"/>
    </source>
</evidence>
<feature type="transmembrane region" description="Helical" evidence="6">
    <location>
        <begin position="759"/>
        <end position="778"/>
    </location>
</feature>
<dbReference type="InterPro" id="IPR003838">
    <property type="entry name" value="ABC3_permease_C"/>
</dbReference>
<feature type="transmembrane region" description="Helical" evidence="6">
    <location>
        <begin position="225"/>
        <end position="248"/>
    </location>
</feature>
<accession>A0A8F6YBG0</accession>
<dbReference type="Proteomes" id="UP000825009">
    <property type="component" value="Chromosome"/>
</dbReference>
<evidence type="ECO:0000313" key="9">
    <source>
        <dbReference type="Proteomes" id="UP000825009"/>
    </source>
</evidence>
<reference evidence="8 9" key="1">
    <citation type="submission" date="2021-07" db="EMBL/GenBank/DDBJ databases">
        <title>A novel Jannaschia species isolated from marine dinoflagellate Ceratoperidinium margalefii.</title>
        <authorList>
            <person name="Jiang Y."/>
            <person name="Li Z."/>
        </authorList>
    </citation>
    <scope>NUCLEOTIDE SEQUENCE [LARGE SCALE GENOMIC DNA]</scope>
    <source>
        <strain evidence="8 9">J12C1-MA-4</strain>
    </source>
</reference>
<dbReference type="Pfam" id="PF02687">
    <property type="entry name" value="FtsX"/>
    <property type="match status" value="2"/>
</dbReference>
<dbReference type="EMBL" id="CP079194">
    <property type="protein sequence ID" value="QXT40056.1"/>
    <property type="molecule type" value="Genomic_DNA"/>
</dbReference>
<feature type="transmembrane region" description="Helical" evidence="6">
    <location>
        <begin position="715"/>
        <end position="739"/>
    </location>
</feature>
<dbReference type="KEGG" id="gce:KYE46_01985"/>
<feature type="transmembrane region" description="Helical" evidence="6">
    <location>
        <begin position="665"/>
        <end position="686"/>
    </location>
</feature>
<dbReference type="GO" id="GO:0005886">
    <property type="term" value="C:plasma membrane"/>
    <property type="evidence" value="ECO:0007669"/>
    <property type="project" value="UniProtKB-SubCell"/>
</dbReference>
<protein>
    <submittedName>
        <fullName evidence="8">ABC transporter permease</fullName>
    </submittedName>
</protein>
<feature type="domain" description="ABC3 transporter permease C-terminal" evidence="7">
    <location>
        <begin position="667"/>
        <end position="785"/>
    </location>
</feature>
<dbReference type="PANTHER" id="PTHR30287">
    <property type="entry name" value="MEMBRANE COMPONENT OF PREDICTED ABC SUPERFAMILY METABOLITE UPTAKE TRANSPORTER"/>
    <property type="match status" value="1"/>
</dbReference>
<keyword evidence="3 6" id="KW-0812">Transmembrane</keyword>
<dbReference type="InterPro" id="IPR038766">
    <property type="entry name" value="Membrane_comp_ABC_pdt"/>
</dbReference>
<keyword evidence="4 6" id="KW-1133">Transmembrane helix</keyword>
<evidence type="ECO:0000256" key="6">
    <source>
        <dbReference type="SAM" id="Phobius"/>
    </source>
</evidence>
<proteinExistence type="predicted"/>
<organism evidence="8 9">
    <name type="scientific">Gymnodinialimonas ceratoperidinii</name>
    <dbReference type="NCBI Taxonomy" id="2856823"/>
    <lineage>
        <taxon>Bacteria</taxon>
        <taxon>Pseudomonadati</taxon>
        <taxon>Pseudomonadota</taxon>
        <taxon>Alphaproteobacteria</taxon>
        <taxon>Rhodobacterales</taxon>
        <taxon>Paracoccaceae</taxon>
        <taxon>Gymnodinialimonas</taxon>
    </lineage>
</organism>
<keyword evidence="2" id="KW-1003">Cell membrane</keyword>
<evidence type="ECO:0000256" key="2">
    <source>
        <dbReference type="ARBA" id="ARBA00022475"/>
    </source>
</evidence>
<feature type="transmembrane region" description="Helical" evidence="6">
    <location>
        <begin position="395"/>
        <end position="422"/>
    </location>
</feature>
<dbReference type="AlphaFoldDB" id="A0A8F6YBG0"/>
<evidence type="ECO:0000256" key="1">
    <source>
        <dbReference type="ARBA" id="ARBA00004651"/>
    </source>
</evidence>
<dbReference type="PANTHER" id="PTHR30287:SF2">
    <property type="entry name" value="BLL1001 PROTEIN"/>
    <property type="match status" value="1"/>
</dbReference>
<comment type="subcellular location">
    <subcellularLocation>
        <location evidence="1">Cell membrane</location>
        <topology evidence="1">Multi-pass membrane protein</topology>
    </subcellularLocation>
</comment>
<feature type="transmembrane region" description="Helical" evidence="6">
    <location>
        <begin position="443"/>
        <end position="467"/>
    </location>
</feature>
<feature type="transmembrane region" description="Helical" evidence="6">
    <location>
        <begin position="269"/>
        <end position="295"/>
    </location>
</feature>
<feature type="domain" description="ABC3 transporter permease C-terminal" evidence="7">
    <location>
        <begin position="227"/>
        <end position="340"/>
    </location>
</feature>
<sequence length="796" mass="83977">MLYTAVSSLLSHWRRHPSQFAMLALGLALATALWTGVQAINSEARAAYDRAATTLGQDQLTRLMRADGQPIAIDVYLNLREAGYLVSPVISGELRDPEGRLRVLGIDPLTMPEEAQGPSLEGSLDLVGFFTAPGILLMSEATASGPLPGGLPPIEIRDSIPPAAAITDISTAARLIDQSGPSYLLVDPDQPFGLPPLSSATDLSLREPQTGNDIARLTDSFHLNLTAFGFLAFGVGLFIVHAAIGLAFEQRRALLRTLRALGTPLRTILVALSLELAGIALIAGIIGVALGYLIATSLLPGVAGTLRGLYGAEIDGVLSFSPYWAVSGLFITLLGTGAAAVQAMIRTARMPLLAPAMPRAWAQASGRIIRLQGLVALALFVASGTLAWLGQGLLAAFACLACLLIGAALALPMVMTAALSLIRPKGAFAEWVVADTKQQIPGLSLALMALLLALSANVGVSTMVGSFRTTFLGWLDQRLASELYVSAATPDEAEALMAALAPEVDAILPIVSTEVRLFDRPAELFGVVDHATYREAWPLLSQTPDAWEALATGNAALVNEQMARREGLRLGDTLAIAGGLPIVGVYSDYGNPSGQAIVSLNRLTETYPASRATRFAIRVSPERAPELASRLRDEFGLPADAVTNQAQVKAFSVDVFDQTFRVTGALNVLTLGVAGIALLTSLLTLANLRLPQLAPIWAIGASRATLAWVEMARSLILAAITFLAALPVGLALAWVLLAIVNVEAFGWRLPMRVFPGDWLMLGILALLAAGLAALGPTLRLARIAPARLTQVFAQER</sequence>
<dbReference type="RefSeq" id="WP_219003116.1">
    <property type="nucleotide sequence ID" value="NZ_CP079194.1"/>
</dbReference>
<evidence type="ECO:0000256" key="3">
    <source>
        <dbReference type="ARBA" id="ARBA00022692"/>
    </source>
</evidence>
<keyword evidence="9" id="KW-1185">Reference proteome</keyword>